<dbReference type="EMBL" id="AP017928">
    <property type="protein sequence ID" value="BBA37073.1"/>
    <property type="molecule type" value="Genomic_DNA"/>
</dbReference>
<proteinExistence type="predicted"/>
<accession>A0A250KZG1</accession>
<sequence length="269" mass="30804">MQTEDIRKSADAAEILRARAWFLGTRIDVRDLERGARLAVGPLTMLVGPRGYSLIFRFGVVVLIGLTPAEETEILERLAPSVQNAFAHPESDEVDIVIDPDRPERFDQTGRLSLTEATAGRLQVIAQVLAKSCVLGYYERSVGEVFDRVERLAERFCQGLGPARDKKEILNEIGNVLLILTRTVGRVEVTEKPEITWEDIELDRLYERLAYEYELRDRDLALSRKLELISRTAETYLDLVNSRQTLRVEWYIVILIVMEVILSLHEKFF</sequence>
<evidence type="ECO:0000313" key="3">
    <source>
        <dbReference type="Proteomes" id="UP000266313"/>
    </source>
</evidence>
<dbReference type="InterPro" id="IPR051624">
    <property type="entry name" value="RMD1/Sad1-interacting"/>
</dbReference>
<organism evidence="2 3">
    <name type="scientific">Methylocaldum marinum</name>
    <dbReference type="NCBI Taxonomy" id="1432792"/>
    <lineage>
        <taxon>Bacteria</taxon>
        <taxon>Pseudomonadati</taxon>
        <taxon>Pseudomonadota</taxon>
        <taxon>Gammaproteobacteria</taxon>
        <taxon>Methylococcales</taxon>
        <taxon>Methylococcaceae</taxon>
        <taxon>Methylocaldum</taxon>
    </lineage>
</organism>
<feature type="domain" description="DUF155" evidence="1">
    <location>
        <begin position="55"/>
        <end position="221"/>
    </location>
</feature>
<dbReference type="PANTHER" id="PTHR16255:SF1">
    <property type="entry name" value="REQUIRED FOR MEIOTIC NUCLEAR DIVISION PROTEIN 1 HOMOLOG"/>
    <property type="match status" value="1"/>
</dbReference>
<gene>
    <name evidence="2" type="ORF">sS8_5151</name>
</gene>
<reference evidence="2 3" key="1">
    <citation type="submission" date="2016-12" db="EMBL/GenBank/DDBJ databases">
        <title>Genome sequencing of Methylocaldum marinum.</title>
        <authorList>
            <person name="Takeuchi M."/>
            <person name="Kamagata Y."/>
            <person name="Hiraoka S."/>
            <person name="Oshima K."/>
            <person name="Hattori M."/>
            <person name="Iwasaki W."/>
        </authorList>
    </citation>
    <scope>NUCLEOTIDE SEQUENCE [LARGE SCALE GENOMIC DNA]</scope>
    <source>
        <strain evidence="2 3">S8</strain>
    </source>
</reference>
<name>A0A250KZG1_9GAMM</name>
<dbReference type="AlphaFoldDB" id="A0A250KZG1"/>
<evidence type="ECO:0000259" key="1">
    <source>
        <dbReference type="Pfam" id="PF02582"/>
    </source>
</evidence>
<dbReference type="PANTHER" id="PTHR16255">
    <property type="entry name" value="REQUIRED FOR MEIOTIC NUCLEAR DIVISION PROTEIN 1 HOMOLOG"/>
    <property type="match status" value="1"/>
</dbReference>
<evidence type="ECO:0000313" key="2">
    <source>
        <dbReference type="EMBL" id="BBA37073.1"/>
    </source>
</evidence>
<protein>
    <recommendedName>
        <fullName evidence="1">DUF155 domain-containing protein</fullName>
    </recommendedName>
</protein>
<dbReference type="RefSeq" id="WP_232020427.1">
    <property type="nucleotide sequence ID" value="NZ_AP017928.1"/>
</dbReference>
<dbReference type="Pfam" id="PF02582">
    <property type="entry name" value="DUF155"/>
    <property type="match status" value="1"/>
</dbReference>
<dbReference type="InterPro" id="IPR003734">
    <property type="entry name" value="DUF155"/>
</dbReference>
<keyword evidence="3" id="KW-1185">Reference proteome</keyword>
<dbReference type="KEGG" id="mmai:sS8_5151"/>
<dbReference type="Proteomes" id="UP000266313">
    <property type="component" value="Chromosome"/>
</dbReference>